<evidence type="ECO:0000313" key="2">
    <source>
        <dbReference type="Proteomes" id="UP001060085"/>
    </source>
</evidence>
<organism evidence="1 2">
    <name type="scientific">Catharanthus roseus</name>
    <name type="common">Madagascar periwinkle</name>
    <name type="synonym">Vinca rosea</name>
    <dbReference type="NCBI Taxonomy" id="4058"/>
    <lineage>
        <taxon>Eukaryota</taxon>
        <taxon>Viridiplantae</taxon>
        <taxon>Streptophyta</taxon>
        <taxon>Embryophyta</taxon>
        <taxon>Tracheophyta</taxon>
        <taxon>Spermatophyta</taxon>
        <taxon>Magnoliopsida</taxon>
        <taxon>eudicotyledons</taxon>
        <taxon>Gunneridae</taxon>
        <taxon>Pentapetalae</taxon>
        <taxon>asterids</taxon>
        <taxon>lamiids</taxon>
        <taxon>Gentianales</taxon>
        <taxon>Apocynaceae</taxon>
        <taxon>Rauvolfioideae</taxon>
        <taxon>Vinceae</taxon>
        <taxon>Catharanthinae</taxon>
        <taxon>Catharanthus</taxon>
    </lineage>
</organism>
<protein>
    <submittedName>
        <fullName evidence="1">Uncharacterized protein</fullName>
    </submittedName>
</protein>
<keyword evidence="2" id="KW-1185">Reference proteome</keyword>
<reference evidence="2" key="1">
    <citation type="journal article" date="2023" name="Nat. Plants">
        <title>Single-cell RNA sequencing provides a high-resolution roadmap for understanding the multicellular compartmentation of specialized metabolism.</title>
        <authorList>
            <person name="Sun S."/>
            <person name="Shen X."/>
            <person name="Li Y."/>
            <person name="Li Y."/>
            <person name="Wang S."/>
            <person name="Li R."/>
            <person name="Zhang H."/>
            <person name="Shen G."/>
            <person name="Guo B."/>
            <person name="Wei J."/>
            <person name="Xu J."/>
            <person name="St-Pierre B."/>
            <person name="Chen S."/>
            <person name="Sun C."/>
        </authorList>
    </citation>
    <scope>NUCLEOTIDE SEQUENCE [LARGE SCALE GENOMIC DNA]</scope>
</reference>
<dbReference type="EMBL" id="CM044701">
    <property type="protein sequence ID" value="KAI5683023.1"/>
    <property type="molecule type" value="Genomic_DNA"/>
</dbReference>
<evidence type="ECO:0000313" key="1">
    <source>
        <dbReference type="EMBL" id="KAI5683023.1"/>
    </source>
</evidence>
<comment type="caution">
    <text evidence="1">The sequence shown here is derived from an EMBL/GenBank/DDBJ whole genome shotgun (WGS) entry which is preliminary data.</text>
</comment>
<dbReference type="Proteomes" id="UP001060085">
    <property type="component" value="Linkage Group LG01"/>
</dbReference>
<proteinExistence type="predicted"/>
<accession>A0ACC0CE41</accession>
<sequence length="152" mass="17277">MSASLKNKRVKRKSKWENEIVVLEKSEKVNFYVNKTNSFFASESLCVQNFEESSKDEEGKLTYKSIKTIYNFPSDPYFILWAAMVIFQFEDLSTRSASNLVLRGTQISYSAAVDLVAELGVSQVTCFETCSSIKRFRRTYGIKGKTQMTGGV</sequence>
<name>A0ACC0CE41_CATRO</name>
<gene>
    <name evidence="1" type="ORF">M9H77_04251</name>
</gene>